<dbReference type="PANTHER" id="PTHR13213:SF2">
    <property type="entry name" value="MYB-BINDING PROTEIN 1A"/>
    <property type="match status" value="1"/>
</dbReference>
<dbReference type="GeneID" id="4837920"/>
<dbReference type="HOGENOM" id="CLU_005212_1_0_1"/>
<dbReference type="RefSeq" id="XP_001383405.2">
    <property type="nucleotide sequence ID" value="XM_001383368.1"/>
</dbReference>
<keyword evidence="5" id="KW-0808">Transferase</keyword>
<dbReference type="PANTHER" id="PTHR13213">
    <property type="entry name" value="MYB-BINDING PROTEIN 1A FAMILY MEMBER"/>
    <property type="match status" value="1"/>
</dbReference>
<dbReference type="SUPFAM" id="SSF48371">
    <property type="entry name" value="ARM repeat"/>
    <property type="match status" value="1"/>
</dbReference>
<keyword evidence="6" id="KW-1185">Reference proteome</keyword>
<dbReference type="Pfam" id="PF04931">
    <property type="entry name" value="DNA_pol_phi"/>
    <property type="match status" value="1"/>
</dbReference>
<organism evidence="5 6">
    <name type="scientific">Scheffersomyces stipitis (strain ATCC 58785 / CBS 6054 / NBRC 10063 / NRRL Y-11545)</name>
    <name type="common">Yeast</name>
    <name type="synonym">Pichia stipitis</name>
    <dbReference type="NCBI Taxonomy" id="322104"/>
    <lineage>
        <taxon>Eukaryota</taxon>
        <taxon>Fungi</taxon>
        <taxon>Dikarya</taxon>
        <taxon>Ascomycota</taxon>
        <taxon>Saccharomycotina</taxon>
        <taxon>Pichiomycetes</taxon>
        <taxon>Debaryomycetaceae</taxon>
        <taxon>Scheffersomyces</taxon>
    </lineage>
</organism>
<dbReference type="EMBL" id="CP000497">
    <property type="protein sequence ID" value="ABN65376.2"/>
    <property type="molecule type" value="Genomic_DNA"/>
</dbReference>
<comment type="similarity">
    <text evidence="2">Belongs to the MYBBP1A family.</text>
</comment>
<feature type="compositionally biased region" description="Basic and acidic residues" evidence="4">
    <location>
        <begin position="807"/>
        <end position="817"/>
    </location>
</feature>
<dbReference type="GO" id="GO:0005730">
    <property type="term" value="C:nucleolus"/>
    <property type="evidence" value="ECO:0007669"/>
    <property type="project" value="InterPro"/>
</dbReference>
<feature type="region of interest" description="Disordered" evidence="4">
    <location>
        <begin position="256"/>
        <end position="277"/>
    </location>
</feature>
<evidence type="ECO:0000313" key="6">
    <source>
        <dbReference type="Proteomes" id="UP000002258"/>
    </source>
</evidence>
<evidence type="ECO:0000256" key="3">
    <source>
        <dbReference type="ARBA" id="ARBA00023242"/>
    </source>
</evidence>
<keyword evidence="3" id="KW-0539">Nucleus</keyword>
<evidence type="ECO:0000313" key="5">
    <source>
        <dbReference type="EMBL" id="ABN65376.2"/>
    </source>
</evidence>
<dbReference type="Proteomes" id="UP000002258">
    <property type="component" value="Chromosome 3"/>
</dbReference>
<dbReference type="eggNOG" id="KOG1926">
    <property type="taxonomic scope" value="Eukaryota"/>
</dbReference>
<gene>
    <name evidence="5" type="primary">POL5</name>
    <name evidence="5" type="ORF">PICST_56859</name>
</gene>
<dbReference type="InParanoid" id="A3LRF6"/>
<feature type="compositionally biased region" description="Acidic residues" evidence="4">
    <location>
        <begin position="772"/>
        <end position="805"/>
    </location>
</feature>
<proteinExistence type="inferred from homology"/>
<sequence length="1062" mass="121806">MSVSKDHYYRLSSEVPQERIEAATALLSELAQVNLKPDWDYALNRLVKGLITTKQSARFGFSMALVEVVRELIYRKEEEYADISISSYLSLVLHNSQLKSSMKGKEERSVLFGRLFGLQVLINSQVLLDPELIADEQILFKFIHALIELSGLKSWLRETAIFTLCQFIRLLNSEECKLNDNLKSKVLVQILQDVNDQGLNLSTEGIAVYLSIPRSQRQLLAEKVVSPTANWKHGDPFAKGNLPVLAKALKDVEVVDPEDDTGEKKQNGKGKQQKGSWSPRIPFVWDFILENFNESNPSVSETEDETSNSKKRKKHSHSHSKKQKIVDDESRISMKEFFKVVIDESFFSEKASHERKYWGFEIFIKFFQNVHSGQVQYLFSPNLMRCLINQSSKQDRMLNKISIKVLESIIEESKVHPFKAPIAVSNLTNESVGGCWNFDLVTKSKTVDSLLSLFGKQPEESHVTHHDIILLELKDVLQSKFKAALESQETDSEESTESFKKSNDNILKWCLDKLLLLIRANRNVTEDNDVEFVEDIIKLLIKYSFFVPVNSNKVSINIRNICQERLNSILSDIINQRRPDKSSWSGYCVKYITKLESSSKYQNLVELDEELTTLKAETLDTLASIDEFGGMTQNPAKKDQLYCFELMFSLVLVQLYMGDEETVQVLNEVKLCYEDVFIGREDEQEEVDTSVVLTDIILSFVSRKSTLLKKFANIVWEFFLCAKDETTDRIRLNEDSLKLMYDVLYARENKQGQAGLFEGDGEFVEEGKDGEGSQDENKEDEDDEKEEESDEDEDEDEDEDDDIQNEEVSRDDALTELEKETNLKLAKALGIPTEESGEVKFDELDSSEDDNYESDSMDDEQMMAMDDQLSKIFKERQDAISTLPSGNKRKADVMEAREHMIFFKNRILDLLELFNKTHPNSLLNLTTIKPLVSLINLTMDKNLGVKAHKLLKTKISKTKINDFEVYYATEEEQKTYKDSLLDLIKELQHTASHTKSSNQAHSLACSQACITLSKNLINLDRAYMEKVLDVYSVSLKEWAMDSNNNLSSSFFFDFINWINAKR</sequence>
<evidence type="ECO:0000256" key="4">
    <source>
        <dbReference type="SAM" id="MobiDB-lite"/>
    </source>
</evidence>
<dbReference type="AlphaFoldDB" id="A3LRF6"/>
<name>A3LRF6_PICST</name>
<dbReference type="OrthoDB" id="342531at2759"/>
<accession>A3LRF6</accession>
<dbReference type="InterPro" id="IPR016024">
    <property type="entry name" value="ARM-type_fold"/>
</dbReference>
<feature type="region of interest" description="Disordered" evidence="4">
    <location>
        <begin position="296"/>
        <end position="326"/>
    </location>
</feature>
<protein>
    <submittedName>
        <fullName evidence="5">DNA polymerase V that has motifs typical of DNA polymerase family</fullName>
        <ecNumber evidence="5">2.7.7.7</ecNumber>
    </submittedName>
</protein>
<evidence type="ECO:0000256" key="1">
    <source>
        <dbReference type="ARBA" id="ARBA00004123"/>
    </source>
</evidence>
<dbReference type="GO" id="GO:0003887">
    <property type="term" value="F:DNA-directed DNA polymerase activity"/>
    <property type="evidence" value="ECO:0007669"/>
    <property type="project" value="UniProtKB-EC"/>
</dbReference>
<feature type="compositionally biased region" description="Acidic residues" evidence="4">
    <location>
        <begin position="844"/>
        <end position="856"/>
    </location>
</feature>
<dbReference type="GO" id="GO:0000182">
    <property type="term" value="F:rDNA binding"/>
    <property type="evidence" value="ECO:0007669"/>
    <property type="project" value="TreeGrafter"/>
</dbReference>
<dbReference type="STRING" id="322104.A3LRF6"/>
<dbReference type="EC" id="2.7.7.7" evidence="5"/>
<feature type="region of interest" description="Disordered" evidence="4">
    <location>
        <begin position="755"/>
        <end position="817"/>
    </location>
</feature>
<reference evidence="5 6" key="1">
    <citation type="journal article" date="2007" name="Nat. Biotechnol.">
        <title>Genome sequence of the lignocellulose-bioconverting and xylose-fermenting yeast Pichia stipitis.</title>
        <authorList>
            <person name="Jeffries T.W."/>
            <person name="Grigoriev I.V."/>
            <person name="Grimwood J."/>
            <person name="Laplaza J.M."/>
            <person name="Aerts A."/>
            <person name="Salamov A."/>
            <person name="Schmutz J."/>
            <person name="Lindquist E."/>
            <person name="Dehal P."/>
            <person name="Shapiro H."/>
            <person name="Jin Y.S."/>
            <person name="Passoth V."/>
            <person name="Richardson P.M."/>
        </authorList>
    </citation>
    <scope>NUCLEOTIDE SEQUENCE [LARGE SCALE GENOMIC DNA]</scope>
    <source>
        <strain evidence="6">ATCC 58785 / CBS 6054 / NBRC 10063 / NRRL Y-11545</strain>
    </source>
</reference>
<keyword evidence="5" id="KW-0548">Nucleotidyltransferase</keyword>
<dbReference type="FunCoup" id="A3LRF6">
    <property type="interactions" value="399"/>
</dbReference>
<dbReference type="InterPro" id="IPR007015">
    <property type="entry name" value="DNA_pol_V/MYBBP1A"/>
</dbReference>
<feature type="region of interest" description="Disordered" evidence="4">
    <location>
        <begin position="836"/>
        <end position="856"/>
    </location>
</feature>
<comment type="subcellular location">
    <subcellularLocation>
        <location evidence="1">Nucleus</location>
    </subcellularLocation>
</comment>
<dbReference type="GO" id="GO:0006355">
    <property type="term" value="P:regulation of DNA-templated transcription"/>
    <property type="evidence" value="ECO:0007669"/>
    <property type="project" value="InterPro"/>
</dbReference>
<feature type="compositionally biased region" description="Basic residues" evidence="4">
    <location>
        <begin position="309"/>
        <end position="323"/>
    </location>
</feature>
<dbReference type="OMA" id="VWKHDDP"/>
<evidence type="ECO:0000256" key="2">
    <source>
        <dbReference type="ARBA" id="ARBA00006809"/>
    </source>
</evidence>
<dbReference type="KEGG" id="pic:PICST_56859"/>